<keyword evidence="2" id="KW-1185">Reference proteome</keyword>
<dbReference type="RefSeq" id="XP_043003679.1">
    <property type="nucleotide sequence ID" value="XM_043158334.1"/>
</dbReference>
<dbReference type="AlphaFoldDB" id="A0A9P7RQG7"/>
<name>A0A9P7RQG7_9AGAR</name>
<gene>
    <name evidence="1" type="ORF">E1B28_013189</name>
</gene>
<proteinExistence type="predicted"/>
<sequence>MVHGGIPSNFPVPRVTTGYVLDLSDSKYMQDGKQIPLDQLIQDESQEYWNITWDKNSKTAI</sequence>
<dbReference type="EMBL" id="CM032189">
    <property type="protein sequence ID" value="KAG7087208.1"/>
    <property type="molecule type" value="Genomic_DNA"/>
</dbReference>
<protein>
    <submittedName>
        <fullName evidence="1">Uncharacterized protein</fullName>
    </submittedName>
</protein>
<dbReference type="Proteomes" id="UP001049176">
    <property type="component" value="Chromosome 9"/>
</dbReference>
<dbReference type="GeneID" id="66082264"/>
<evidence type="ECO:0000313" key="2">
    <source>
        <dbReference type="Proteomes" id="UP001049176"/>
    </source>
</evidence>
<reference evidence="1" key="1">
    <citation type="journal article" date="2021" name="Genome Biol. Evol.">
        <title>The assembled and annotated genome of the fairy-ring fungus Marasmius oreades.</title>
        <authorList>
            <person name="Hiltunen M."/>
            <person name="Ament-Velasquez S.L."/>
            <person name="Johannesson H."/>
        </authorList>
    </citation>
    <scope>NUCLEOTIDE SEQUENCE</scope>
    <source>
        <strain evidence="1">03SP1</strain>
    </source>
</reference>
<accession>A0A9P7RQG7</accession>
<dbReference type="KEGG" id="more:E1B28_013189"/>
<dbReference type="OrthoDB" id="3033273at2759"/>
<evidence type="ECO:0000313" key="1">
    <source>
        <dbReference type="EMBL" id="KAG7087208.1"/>
    </source>
</evidence>
<organism evidence="1 2">
    <name type="scientific">Marasmius oreades</name>
    <name type="common">fairy-ring Marasmius</name>
    <dbReference type="NCBI Taxonomy" id="181124"/>
    <lineage>
        <taxon>Eukaryota</taxon>
        <taxon>Fungi</taxon>
        <taxon>Dikarya</taxon>
        <taxon>Basidiomycota</taxon>
        <taxon>Agaricomycotina</taxon>
        <taxon>Agaricomycetes</taxon>
        <taxon>Agaricomycetidae</taxon>
        <taxon>Agaricales</taxon>
        <taxon>Marasmiineae</taxon>
        <taxon>Marasmiaceae</taxon>
        <taxon>Marasmius</taxon>
    </lineage>
</organism>
<comment type="caution">
    <text evidence="1">The sequence shown here is derived from an EMBL/GenBank/DDBJ whole genome shotgun (WGS) entry which is preliminary data.</text>
</comment>